<keyword evidence="12" id="KW-0067">ATP-binding</keyword>
<dbReference type="CDD" id="cd16922">
    <property type="entry name" value="HATPase_EvgS-ArcB-TorS-like"/>
    <property type="match status" value="1"/>
</dbReference>
<dbReference type="SMART" id="SM00086">
    <property type="entry name" value="PAC"/>
    <property type="match status" value="3"/>
</dbReference>
<dbReference type="Gene3D" id="3.40.50.2300">
    <property type="match status" value="1"/>
</dbReference>
<dbReference type="InterPro" id="IPR001610">
    <property type="entry name" value="PAC"/>
</dbReference>
<evidence type="ECO:0000259" key="23">
    <source>
        <dbReference type="PROSITE" id="PS50110"/>
    </source>
</evidence>
<dbReference type="FunFam" id="3.30.565.10:FF:000010">
    <property type="entry name" value="Sensor histidine kinase RcsC"/>
    <property type="match status" value="1"/>
</dbReference>
<evidence type="ECO:0000256" key="15">
    <source>
        <dbReference type="ARBA" id="ARBA00023026"/>
    </source>
</evidence>
<dbReference type="CDD" id="cd00082">
    <property type="entry name" value="HisKA"/>
    <property type="match status" value="1"/>
</dbReference>
<dbReference type="CDD" id="cd00130">
    <property type="entry name" value="PAS"/>
    <property type="match status" value="3"/>
</dbReference>
<feature type="transmembrane region" description="Helical" evidence="21">
    <location>
        <begin position="83"/>
        <end position="106"/>
    </location>
</feature>
<feature type="modified residue" description="Phosphohistidine" evidence="19">
    <location>
        <position position="1086"/>
    </location>
</feature>
<keyword evidence="10" id="KW-0547">Nucleotide-binding</keyword>
<evidence type="ECO:0000256" key="1">
    <source>
        <dbReference type="ARBA" id="ARBA00000085"/>
    </source>
</evidence>
<dbReference type="InterPro" id="IPR035965">
    <property type="entry name" value="PAS-like_dom_sf"/>
</dbReference>
<evidence type="ECO:0000259" key="27">
    <source>
        <dbReference type="PROSITE" id="PS50924"/>
    </source>
</evidence>
<dbReference type="InterPro" id="IPR011006">
    <property type="entry name" value="CheY-like_superfamily"/>
</dbReference>
<keyword evidence="29" id="KW-1185">Reference proteome</keyword>
<dbReference type="Pfam" id="PF08447">
    <property type="entry name" value="PAS_3"/>
    <property type="match status" value="1"/>
</dbReference>
<evidence type="ECO:0000313" key="29">
    <source>
        <dbReference type="Proteomes" id="UP000542125"/>
    </source>
</evidence>
<keyword evidence="13 21" id="KW-1133">Transmembrane helix</keyword>
<keyword evidence="15" id="KW-0843">Virulence</keyword>
<evidence type="ECO:0000256" key="20">
    <source>
        <dbReference type="PROSITE-ProRule" id="PRU00169"/>
    </source>
</evidence>
<dbReference type="PROSITE" id="PS50112">
    <property type="entry name" value="PAS"/>
    <property type="match status" value="3"/>
</dbReference>
<name>A0A7Y9IU83_9BURK</name>
<feature type="domain" description="PAS" evidence="24">
    <location>
        <begin position="260"/>
        <end position="330"/>
    </location>
</feature>
<dbReference type="SUPFAM" id="SSF52172">
    <property type="entry name" value="CheY-like"/>
    <property type="match status" value="1"/>
</dbReference>
<dbReference type="Pfam" id="PF00512">
    <property type="entry name" value="HisKA"/>
    <property type="match status" value="1"/>
</dbReference>
<comment type="catalytic activity">
    <reaction evidence="1">
        <text>ATP + protein L-histidine = ADP + protein N-phospho-L-histidine.</text>
        <dbReference type="EC" id="2.7.13.3"/>
    </reaction>
</comment>
<keyword evidence="4" id="KW-1003">Cell membrane</keyword>
<evidence type="ECO:0000259" key="25">
    <source>
        <dbReference type="PROSITE" id="PS50113"/>
    </source>
</evidence>
<dbReference type="InterPro" id="IPR003661">
    <property type="entry name" value="HisK_dim/P_dom"/>
</dbReference>
<keyword evidence="11" id="KW-0418">Kinase</keyword>
<keyword evidence="6 20" id="KW-0597">Phosphoprotein</keyword>
<dbReference type="Gene3D" id="3.30.450.20">
    <property type="entry name" value="PAS domain"/>
    <property type="match status" value="3"/>
</dbReference>
<keyword evidence="14" id="KW-0902">Two-component regulatory system</keyword>
<evidence type="ECO:0000313" key="28">
    <source>
        <dbReference type="EMBL" id="NYE83121.1"/>
    </source>
</evidence>
<dbReference type="Proteomes" id="UP000542125">
    <property type="component" value="Unassembled WGS sequence"/>
</dbReference>
<dbReference type="Pfam" id="PF01627">
    <property type="entry name" value="Hpt"/>
    <property type="match status" value="1"/>
</dbReference>
<dbReference type="Pfam" id="PF00989">
    <property type="entry name" value="PAS"/>
    <property type="match status" value="2"/>
</dbReference>
<gene>
    <name evidence="28" type="ORF">FHW18_002392</name>
</gene>
<dbReference type="InterPro" id="IPR005330">
    <property type="entry name" value="MHYT_dom"/>
</dbReference>
<accession>A0A7Y9IU83</accession>
<dbReference type="PROSITE" id="PS50109">
    <property type="entry name" value="HIS_KIN"/>
    <property type="match status" value="1"/>
</dbReference>
<sequence>MPSSAPLSISLGHYDPALVALSVLLAIFAAWTALLNAGSIERSREAGTRALGFAGGSIALGGGIWAMHFVGMLASHAGSGATYSASVTVASLLPGLVAASAAMAIVHTQAPGTFRLLLGGAVFGLGIAGMHYTGMSAMQVAGKVHYHAGMVALSIGVAVLLATLALGIPCRLRRAGRIPTGLPRLASAVAMGLAVSATHYLGMAAARMDMPAHASVADGPSNAAFLAVAVALATLAFTSLVIAINGFLRYRELFTELRDNEARQRALLDTAIDGVITIAADGTISAFNPSAERLFLWTRDEILGQPAERLIAGPYRAKLADYLARTLRGRTTDGVNGREVMAERKDGSRLPIRLAIGHTHVGGRDLFVAFVTDISARKDIERALRSSEQQFRSLIGNLPGIAYRSLVTPGYPMVFISESVERLTGYAAADFLATPPRVLFGDLIHPDDTAHVDAEVTRALVDGQPFQVEYRLRHRNGEWRWMWENGSAVPDDGPGAPRRLDGVILDITARKAADIDVHRFRAIVASSEDAIISKDLNGVITTWNRGAQLLFGFRADEVIGQSMQILFPPDRLDEEPLILARLARGERVHHFETVRRTKDGDLIDVSATISPILDERNRVIGASQISRDISERKRMEAALRDAKEHAELAAAARTAFLANMSHEIRTPMNAVLGFTDVLLQGRLDDEQRRHLDTVRSSARSLLRLLNEILDTAKLDRGLVDLETNEFNLLSLIDELSSTMGASARDKGLSLHIRYDDGLPGVFLGDELRVRQVLTNLLGNAIKFTAKGSVTLSVEAEGDLLHFQVADTGIGIPTHRLAAIFDPFTQADASMSRRFGGTGLGTTISKQLVELMGGRISVDSTVDVGSTFHVWLPLAAVDEAPAACDAPRRAVPLPPLRILLADDVPQNLELLALLLEDQGHTVGTASDGLEAVRLATRERFDVILMDVQMPGMDGLEATRRLRIEQALASEPATPVIALTASVMDADRDAARKAGMDGFASKPVDFHALSMEIARLLRLYPARATALPARLPDPAVLDTAGGIARWTGQEAFYRRTLRRFGHEQHGLAATLTDLHQRRDRPGLRALAHRIRGLAANLGLDRLAALLQGVDEAIADGDEARASALLADLPAQLDAALQAIQDALGDADRTPPAAPAQPATPLDLPRVTGLVKTLSAGMRRGQLDAAHLDGLMTLMAGHVDRPALARLQYLTDNFDFASAAAELDALLERLSAPHEDAS</sequence>
<dbReference type="EC" id="2.7.13.3" evidence="3"/>
<dbReference type="InterPro" id="IPR036641">
    <property type="entry name" value="HPT_dom_sf"/>
</dbReference>
<comment type="caution">
    <text evidence="28">The sequence shown here is derived from an EMBL/GenBank/DDBJ whole genome shotgun (WGS) entry which is preliminary data.</text>
</comment>
<evidence type="ECO:0000256" key="19">
    <source>
        <dbReference type="PROSITE-ProRule" id="PRU00110"/>
    </source>
</evidence>
<organism evidence="28 29">
    <name type="scientific">Pigmentiphaga litoralis</name>
    <dbReference type="NCBI Taxonomy" id="516702"/>
    <lineage>
        <taxon>Bacteria</taxon>
        <taxon>Pseudomonadati</taxon>
        <taxon>Pseudomonadota</taxon>
        <taxon>Betaproteobacteria</taxon>
        <taxon>Burkholderiales</taxon>
        <taxon>Alcaligenaceae</taxon>
        <taxon>Pigmentiphaga</taxon>
    </lineage>
</organism>
<dbReference type="RefSeq" id="WP_179586529.1">
    <property type="nucleotide sequence ID" value="NZ_JACBYR010000001.1"/>
</dbReference>
<dbReference type="GO" id="GO:0006355">
    <property type="term" value="P:regulation of DNA-templated transcription"/>
    <property type="evidence" value="ECO:0007669"/>
    <property type="project" value="InterPro"/>
</dbReference>
<dbReference type="Pfam" id="PF00072">
    <property type="entry name" value="Response_reg"/>
    <property type="match status" value="1"/>
</dbReference>
<keyword evidence="7" id="KW-0808">Transferase</keyword>
<dbReference type="InterPro" id="IPR008207">
    <property type="entry name" value="Sig_transdc_His_kin_Hpt_dom"/>
</dbReference>
<feature type="domain" description="PAS" evidence="24">
    <location>
        <begin position="387"/>
        <end position="463"/>
    </location>
</feature>
<feature type="transmembrane region" description="Helical" evidence="21">
    <location>
        <begin position="50"/>
        <end position="71"/>
    </location>
</feature>
<dbReference type="SUPFAM" id="SSF47384">
    <property type="entry name" value="Homodimeric domain of signal transducing histidine kinase"/>
    <property type="match status" value="1"/>
</dbReference>
<evidence type="ECO:0000256" key="10">
    <source>
        <dbReference type="ARBA" id="ARBA00022741"/>
    </source>
</evidence>
<evidence type="ECO:0000256" key="4">
    <source>
        <dbReference type="ARBA" id="ARBA00022475"/>
    </source>
</evidence>
<dbReference type="Gene3D" id="1.20.120.160">
    <property type="entry name" value="HPT domain"/>
    <property type="match status" value="1"/>
</dbReference>
<dbReference type="InterPro" id="IPR004358">
    <property type="entry name" value="Sig_transdc_His_kin-like_C"/>
</dbReference>
<dbReference type="SUPFAM" id="SSF55785">
    <property type="entry name" value="PYP-like sensor domain (PAS domain)"/>
    <property type="match status" value="3"/>
</dbReference>
<evidence type="ECO:0000256" key="17">
    <source>
        <dbReference type="ARBA" id="ARBA00058004"/>
    </source>
</evidence>
<evidence type="ECO:0000256" key="8">
    <source>
        <dbReference type="ARBA" id="ARBA00022692"/>
    </source>
</evidence>
<dbReference type="SMART" id="SM00091">
    <property type="entry name" value="PAS"/>
    <property type="match status" value="3"/>
</dbReference>
<comment type="subcellular location">
    <subcellularLocation>
        <location evidence="2">Cell inner membrane</location>
        <topology evidence="2">Multi-pass membrane protein</topology>
    </subcellularLocation>
</comment>
<dbReference type="AlphaFoldDB" id="A0A7Y9IU83"/>
<dbReference type="SMART" id="SM00388">
    <property type="entry name" value="HisKA"/>
    <property type="match status" value="1"/>
</dbReference>
<evidence type="ECO:0000256" key="13">
    <source>
        <dbReference type="ARBA" id="ARBA00022989"/>
    </source>
</evidence>
<evidence type="ECO:0000259" key="22">
    <source>
        <dbReference type="PROSITE" id="PS50109"/>
    </source>
</evidence>
<dbReference type="InterPro" id="IPR036890">
    <property type="entry name" value="HATPase_C_sf"/>
</dbReference>
<dbReference type="GO" id="GO:0005886">
    <property type="term" value="C:plasma membrane"/>
    <property type="evidence" value="ECO:0007669"/>
    <property type="project" value="UniProtKB-SubCell"/>
</dbReference>
<evidence type="ECO:0000259" key="26">
    <source>
        <dbReference type="PROSITE" id="PS50894"/>
    </source>
</evidence>
<dbReference type="CDD" id="cd17546">
    <property type="entry name" value="REC_hyHK_CKI1_RcsC-like"/>
    <property type="match status" value="1"/>
</dbReference>
<dbReference type="InterPro" id="IPR013655">
    <property type="entry name" value="PAS_fold_3"/>
</dbReference>
<dbReference type="GO" id="GO:0005524">
    <property type="term" value="F:ATP binding"/>
    <property type="evidence" value="ECO:0007669"/>
    <property type="project" value="UniProtKB-KW"/>
</dbReference>
<keyword evidence="8 21" id="KW-0812">Transmembrane</keyword>
<feature type="domain" description="PAC" evidence="25">
    <location>
        <begin position="589"/>
        <end position="641"/>
    </location>
</feature>
<comment type="function">
    <text evidence="17">Member of the two-component regulatory system BvgS/BvgA. Phosphorylates BvgA via a four-step phosphorelay in response to environmental signals.</text>
</comment>
<reference evidence="28 29" key="1">
    <citation type="submission" date="2020-07" db="EMBL/GenBank/DDBJ databases">
        <title>Genomic Encyclopedia of Type Strains, Phase IV (KMG-V): Genome sequencing to study the core and pangenomes of soil and plant-associated prokaryotes.</title>
        <authorList>
            <person name="Whitman W."/>
        </authorList>
    </citation>
    <scope>NUCLEOTIDE SEQUENCE [LARGE SCALE GENOMIC DNA]</scope>
    <source>
        <strain evidence="28 29">SAS40</strain>
    </source>
</reference>
<keyword evidence="16 21" id="KW-0472">Membrane</keyword>
<dbReference type="InterPro" id="IPR003594">
    <property type="entry name" value="HATPase_dom"/>
</dbReference>
<dbReference type="InterPro" id="IPR005467">
    <property type="entry name" value="His_kinase_dom"/>
</dbReference>
<feature type="domain" description="PAC" evidence="25">
    <location>
        <begin position="466"/>
        <end position="519"/>
    </location>
</feature>
<dbReference type="FunFam" id="1.10.287.130:FF:000004">
    <property type="entry name" value="Ethylene receptor 1"/>
    <property type="match status" value="1"/>
</dbReference>
<dbReference type="PROSITE" id="PS50924">
    <property type="entry name" value="MHYT"/>
    <property type="match status" value="1"/>
</dbReference>
<dbReference type="InterPro" id="IPR000700">
    <property type="entry name" value="PAS-assoc_C"/>
</dbReference>
<dbReference type="InterPro" id="IPR013767">
    <property type="entry name" value="PAS_fold"/>
</dbReference>
<dbReference type="Gene3D" id="3.30.565.10">
    <property type="entry name" value="Histidine kinase-like ATPase, C-terminal domain"/>
    <property type="match status" value="1"/>
</dbReference>
<dbReference type="Pfam" id="PF03707">
    <property type="entry name" value="MHYT"/>
    <property type="match status" value="3"/>
</dbReference>
<feature type="domain" description="Histidine kinase" evidence="22">
    <location>
        <begin position="659"/>
        <end position="875"/>
    </location>
</feature>
<dbReference type="EMBL" id="JACBYR010000001">
    <property type="protein sequence ID" value="NYE83121.1"/>
    <property type="molecule type" value="Genomic_DNA"/>
</dbReference>
<feature type="transmembrane region" description="Helical" evidence="21">
    <location>
        <begin position="223"/>
        <end position="248"/>
    </location>
</feature>
<feature type="transmembrane region" description="Helical" evidence="21">
    <location>
        <begin position="113"/>
        <end position="132"/>
    </location>
</feature>
<dbReference type="PROSITE" id="PS50110">
    <property type="entry name" value="RESPONSE_REGULATORY"/>
    <property type="match status" value="1"/>
</dbReference>
<evidence type="ECO:0000259" key="24">
    <source>
        <dbReference type="PROSITE" id="PS50112"/>
    </source>
</evidence>
<evidence type="ECO:0000256" key="9">
    <source>
        <dbReference type="ARBA" id="ARBA00022729"/>
    </source>
</evidence>
<dbReference type="SMART" id="SM00387">
    <property type="entry name" value="HATPase_c"/>
    <property type="match status" value="1"/>
</dbReference>
<evidence type="ECO:0000256" key="6">
    <source>
        <dbReference type="ARBA" id="ARBA00022553"/>
    </source>
</evidence>
<feature type="domain" description="PAS" evidence="24">
    <location>
        <begin position="516"/>
        <end position="571"/>
    </location>
</feature>
<dbReference type="InterPro" id="IPR001789">
    <property type="entry name" value="Sig_transdc_resp-reg_receiver"/>
</dbReference>
<dbReference type="Pfam" id="PF02518">
    <property type="entry name" value="HATPase_c"/>
    <property type="match status" value="1"/>
</dbReference>
<dbReference type="PROSITE" id="PS50894">
    <property type="entry name" value="HPT"/>
    <property type="match status" value="1"/>
</dbReference>
<evidence type="ECO:0000256" key="3">
    <source>
        <dbReference type="ARBA" id="ARBA00012438"/>
    </source>
</evidence>
<dbReference type="GO" id="GO:0000155">
    <property type="term" value="F:phosphorelay sensor kinase activity"/>
    <property type="evidence" value="ECO:0007669"/>
    <property type="project" value="InterPro"/>
</dbReference>
<feature type="transmembrane region" description="Helical" evidence="21">
    <location>
        <begin position="144"/>
        <end position="170"/>
    </location>
</feature>
<feature type="domain" description="MHYT" evidence="27">
    <location>
        <begin position="14"/>
        <end position="209"/>
    </location>
</feature>
<evidence type="ECO:0000256" key="14">
    <source>
        <dbReference type="ARBA" id="ARBA00023012"/>
    </source>
</evidence>
<dbReference type="PROSITE" id="PS50113">
    <property type="entry name" value="PAC"/>
    <property type="match status" value="2"/>
</dbReference>
<keyword evidence="5" id="KW-0997">Cell inner membrane</keyword>
<dbReference type="PRINTS" id="PR00344">
    <property type="entry name" value="BCTRLSENSOR"/>
</dbReference>
<feature type="domain" description="HPt" evidence="26">
    <location>
        <begin position="1047"/>
        <end position="1144"/>
    </location>
</feature>
<evidence type="ECO:0000256" key="12">
    <source>
        <dbReference type="ARBA" id="ARBA00022840"/>
    </source>
</evidence>
<dbReference type="InterPro" id="IPR000014">
    <property type="entry name" value="PAS"/>
</dbReference>
<dbReference type="Gene3D" id="1.10.287.130">
    <property type="match status" value="1"/>
</dbReference>
<dbReference type="NCBIfam" id="TIGR00229">
    <property type="entry name" value="sensory_box"/>
    <property type="match status" value="3"/>
</dbReference>
<dbReference type="SUPFAM" id="SSF47226">
    <property type="entry name" value="Histidine-containing phosphotransfer domain, HPT domain"/>
    <property type="match status" value="1"/>
</dbReference>
<feature type="transmembrane region" description="Helical" evidence="21">
    <location>
        <begin position="17"/>
        <end position="38"/>
    </location>
</feature>
<feature type="transmembrane region" description="Helical" evidence="21">
    <location>
        <begin position="182"/>
        <end position="203"/>
    </location>
</feature>
<evidence type="ECO:0000256" key="2">
    <source>
        <dbReference type="ARBA" id="ARBA00004429"/>
    </source>
</evidence>
<proteinExistence type="predicted"/>
<evidence type="ECO:0000256" key="18">
    <source>
        <dbReference type="ARBA" id="ARBA00070152"/>
    </source>
</evidence>
<evidence type="ECO:0000256" key="21">
    <source>
        <dbReference type="PROSITE-ProRule" id="PRU00244"/>
    </source>
</evidence>
<feature type="modified residue" description="4-aspartylphosphate" evidence="20">
    <location>
        <position position="945"/>
    </location>
</feature>
<dbReference type="PANTHER" id="PTHR43047">
    <property type="entry name" value="TWO-COMPONENT HISTIDINE PROTEIN KINASE"/>
    <property type="match status" value="1"/>
</dbReference>
<evidence type="ECO:0000256" key="16">
    <source>
        <dbReference type="ARBA" id="ARBA00023136"/>
    </source>
</evidence>
<evidence type="ECO:0000256" key="11">
    <source>
        <dbReference type="ARBA" id="ARBA00022777"/>
    </source>
</evidence>
<keyword evidence="9" id="KW-0732">Signal</keyword>
<evidence type="ECO:0000256" key="5">
    <source>
        <dbReference type="ARBA" id="ARBA00022519"/>
    </source>
</evidence>
<dbReference type="SUPFAM" id="SSF55874">
    <property type="entry name" value="ATPase domain of HSP90 chaperone/DNA topoisomerase II/histidine kinase"/>
    <property type="match status" value="1"/>
</dbReference>
<evidence type="ECO:0000256" key="7">
    <source>
        <dbReference type="ARBA" id="ARBA00022679"/>
    </source>
</evidence>
<feature type="domain" description="Response regulatory" evidence="23">
    <location>
        <begin position="896"/>
        <end position="1015"/>
    </location>
</feature>
<dbReference type="SMART" id="SM00448">
    <property type="entry name" value="REC"/>
    <property type="match status" value="1"/>
</dbReference>
<protein>
    <recommendedName>
        <fullName evidence="18">Virulence sensor protein BvgS</fullName>
        <ecNumber evidence="3">2.7.13.3</ecNumber>
    </recommendedName>
</protein>
<dbReference type="InterPro" id="IPR036097">
    <property type="entry name" value="HisK_dim/P_sf"/>
</dbReference>